<comment type="caution">
    <text evidence="2">The sequence shown here is derived from an EMBL/GenBank/DDBJ whole genome shotgun (WGS) entry which is preliminary data.</text>
</comment>
<keyword evidence="1" id="KW-0472">Membrane</keyword>
<sequence>MSNIMGFLVLFFGVALAVLAIGVVVYIIVVMIKKKEDKKFSFKISPKALLQIYLYAISFLTLGIAVIGLSTTIRATLSYPFGIQFSYTLQRANDLTEAQKFDTTVKPETFQECYQGEVQTLNGTDFCVDTSQRKTDLINGITLFVSMSILFAIHQYAISKIEKKKILGWLHKFYTFAGLILYSIVSIIAIPTSIYQLTNYLLFEPDTSIYSTPQAPAMAIAVTVIALPLWIYFLKKTMNLKEDKE</sequence>
<keyword evidence="1" id="KW-0812">Transmembrane</keyword>
<accession>A0A0G0A0J3</accession>
<evidence type="ECO:0000313" key="2">
    <source>
        <dbReference type="EMBL" id="KKP44726.1"/>
    </source>
</evidence>
<proteinExistence type="predicted"/>
<protein>
    <recommendedName>
        <fullName evidence="4">DUF5671 domain-containing protein</fullName>
    </recommendedName>
</protein>
<dbReference type="Proteomes" id="UP000034302">
    <property type="component" value="Unassembled WGS sequence"/>
</dbReference>
<keyword evidence="1" id="KW-1133">Transmembrane helix</keyword>
<reference evidence="2 3" key="1">
    <citation type="journal article" date="2015" name="Nature">
        <title>rRNA introns, odd ribosomes, and small enigmatic genomes across a large radiation of phyla.</title>
        <authorList>
            <person name="Brown C.T."/>
            <person name="Hug L.A."/>
            <person name="Thomas B.C."/>
            <person name="Sharon I."/>
            <person name="Castelle C.J."/>
            <person name="Singh A."/>
            <person name="Wilkins M.J."/>
            <person name="Williams K.H."/>
            <person name="Banfield J.F."/>
        </authorList>
    </citation>
    <scope>NUCLEOTIDE SEQUENCE [LARGE SCALE GENOMIC DNA]</scope>
</reference>
<feature type="transmembrane region" description="Helical" evidence="1">
    <location>
        <begin position="173"/>
        <end position="195"/>
    </location>
</feature>
<feature type="transmembrane region" description="Helical" evidence="1">
    <location>
        <begin position="215"/>
        <end position="234"/>
    </location>
</feature>
<feature type="transmembrane region" description="Helical" evidence="1">
    <location>
        <begin position="6"/>
        <end position="32"/>
    </location>
</feature>
<dbReference type="EMBL" id="LBOV01000001">
    <property type="protein sequence ID" value="KKP44726.1"/>
    <property type="molecule type" value="Genomic_DNA"/>
</dbReference>
<gene>
    <name evidence="2" type="ORF">UR34_C0001G0072</name>
</gene>
<evidence type="ECO:0008006" key="4">
    <source>
        <dbReference type="Google" id="ProtNLM"/>
    </source>
</evidence>
<organism evidence="2 3">
    <name type="scientific">candidate division WS6 bacterium GW2011_GWC1_33_20</name>
    <dbReference type="NCBI Taxonomy" id="1619089"/>
    <lineage>
        <taxon>Bacteria</taxon>
        <taxon>Candidatus Dojkabacteria</taxon>
    </lineage>
</organism>
<dbReference type="AlphaFoldDB" id="A0A0G0A0J3"/>
<feature type="transmembrane region" description="Helical" evidence="1">
    <location>
        <begin position="52"/>
        <end position="73"/>
    </location>
</feature>
<evidence type="ECO:0000256" key="1">
    <source>
        <dbReference type="SAM" id="Phobius"/>
    </source>
</evidence>
<evidence type="ECO:0000313" key="3">
    <source>
        <dbReference type="Proteomes" id="UP000034302"/>
    </source>
</evidence>
<name>A0A0G0A0J3_9BACT</name>